<gene>
    <name evidence="2" type="ORF">An02g06490</name>
</gene>
<reference evidence="2" key="2">
    <citation type="submission" date="2025-08" db="UniProtKB">
        <authorList>
            <consortium name="RefSeq"/>
        </authorList>
    </citation>
    <scope>IDENTIFICATION</scope>
</reference>
<reference evidence="2" key="1">
    <citation type="submission" date="2025-02" db="EMBL/GenBank/DDBJ databases">
        <authorList>
            <consortium name="NCBI Genome Project"/>
        </authorList>
    </citation>
    <scope>NUCLEOTIDE SEQUENCE</scope>
</reference>
<protein>
    <submittedName>
        <fullName evidence="2">Uncharacterized protein</fullName>
    </submittedName>
</protein>
<dbReference type="AlphaFoldDB" id="A0AAJ8C2F9"/>
<proteinExistence type="predicted"/>
<name>A0AAJ8C2F9_ASPNG</name>
<dbReference type="GeneID" id="84590365"/>
<evidence type="ECO:0000256" key="1">
    <source>
        <dbReference type="SAM" id="MobiDB-lite"/>
    </source>
</evidence>
<organism evidence="2">
    <name type="scientific">Aspergillus niger</name>
    <dbReference type="NCBI Taxonomy" id="5061"/>
    <lineage>
        <taxon>Eukaryota</taxon>
        <taxon>Fungi</taxon>
        <taxon>Dikarya</taxon>
        <taxon>Ascomycota</taxon>
        <taxon>Pezizomycotina</taxon>
        <taxon>Eurotiomycetes</taxon>
        <taxon>Eurotiomycetidae</taxon>
        <taxon>Eurotiales</taxon>
        <taxon>Aspergillaceae</taxon>
        <taxon>Aspergillus</taxon>
        <taxon>Aspergillus subgen. Circumdati</taxon>
    </lineage>
</organism>
<feature type="region of interest" description="Disordered" evidence="1">
    <location>
        <begin position="1"/>
        <end position="21"/>
    </location>
</feature>
<dbReference type="VEuPathDB" id="FungiDB:An02g06490"/>
<evidence type="ECO:0000313" key="2">
    <source>
        <dbReference type="RefSeq" id="XP_059606856.1"/>
    </source>
</evidence>
<dbReference type="KEGG" id="ang:An02g06490"/>
<accession>A0AAJ8C2F9</accession>
<dbReference type="RefSeq" id="XP_059606856.1">
    <property type="nucleotide sequence ID" value="XM_059746366.1"/>
</dbReference>
<sequence length="179" mass="20118">MTNGEVEVAGIKPTNDYPSNLRPKDMPARVCIKIKISLAHEVGKGCKSKDSQIMSSQDHLSLVNALSRVRLLVKASLTTLTYSDLVGVAIHDIKTYHNSMNGCHYEVYSGPGREDADPMHLYIIHSLYLHTANSRLSMFEIPHWCRRLPSEIKIKMADLRPPKTTSSSYRSCSRWPSCC</sequence>